<reference evidence="5" key="2">
    <citation type="submission" date="2021-04" db="EMBL/GenBank/DDBJ databases">
        <authorList>
            <person name="Dong X."/>
        </authorList>
    </citation>
    <scope>NUCLEOTIDE SEQUENCE</scope>
    <source>
        <strain evidence="5">ZWT</strain>
    </source>
</reference>
<dbReference type="GO" id="GO:0051536">
    <property type="term" value="F:iron-sulfur cluster binding"/>
    <property type="evidence" value="ECO:0007669"/>
    <property type="project" value="UniProtKB-KW"/>
</dbReference>
<evidence type="ECO:0000256" key="1">
    <source>
        <dbReference type="ARBA" id="ARBA00022723"/>
    </source>
</evidence>
<dbReference type="RefSeq" id="WP_250860890.1">
    <property type="nucleotide sequence ID" value="NZ_JAGSOJ010000004.1"/>
</dbReference>
<accession>A0A9J6P7G0</accession>
<dbReference type="AlphaFoldDB" id="A0A9J6P7G0"/>
<keyword evidence="2" id="KW-0408">Iron</keyword>
<proteinExistence type="predicted"/>
<evidence type="ECO:0000313" key="5">
    <source>
        <dbReference type="EMBL" id="MCM1991749.1"/>
    </source>
</evidence>
<keyword evidence="6" id="KW-1185">Reference proteome</keyword>
<dbReference type="GO" id="GO:0046872">
    <property type="term" value="F:metal ion binding"/>
    <property type="evidence" value="ECO:0007669"/>
    <property type="project" value="UniProtKB-KW"/>
</dbReference>
<protein>
    <recommendedName>
        <fullName evidence="4">4Fe-4S ferredoxin-type domain-containing protein</fullName>
    </recommendedName>
</protein>
<keyword evidence="3" id="KW-0411">Iron-sulfur</keyword>
<evidence type="ECO:0000256" key="3">
    <source>
        <dbReference type="ARBA" id="ARBA00023014"/>
    </source>
</evidence>
<keyword evidence="1" id="KW-0479">Metal-binding</keyword>
<dbReference type="PANTHER" id="PTHR42827">
    <property type="entry name" value="IRON-SULFUR CLUSTER-BINDING PROTEIN-RELATED"/>
    <property type="match status" value="1"/>
</dbReference>
<dbReference type="PANTHER" id="PTHR42827:SF1">
    <property type="entry name" value="IRON-SULFUR CLUSTER-BINDING PROTEIN"/>
    <property type="match status" value="1"/>
</dbReference>
<sequence length="196" mass="21788">MEYYNKQEVTKNVKEMLSAFRLLGVSSRERFENEEISTLKDKHPKKILENFQSVIVFGDGTHKKDKNTHEPLSFNDHVELLTSPTGVVKYLNSLGYKSHIIHKSNIDVSLVDMAVKAGVGELSPVNSLVVRGYGLTPVIQAIVTEAPLVQDDLPEPKTHCIKCNLCLKACPIRDKAYVSGDMSKCACNKCVKVCPV</sequence>
<dbReference type="InterPro" id="IPR017900">
    <property type="entry name" value="4Fe4S_Fe_S_CS"/>
</dbReference>
<reference evidence="5" key="1">
    <citation type="journal article" date="2021" name="mSystems">
        <title>Bacteria and Archaea Synergistically Convert Glycine Betaine to Biogenic Methane in the Formosa Cold Seep of the South China Sea.</title>
        <authorList>
            <person name="Li L."/>
            <person name="Zhang W."/>
            <person name="Zhang S."/>
            <person name="Song L."/>
            <person name="Sun Q."/>
            <person name="Zhang H."/>
            <person name="Xiang H."/>
            <person name="Dong X."/>
        </authorList>
    </citation>
    <scope>NUCLEOTIDE SEQUENCE</scope>
    <source>
        <strain evidence="5">ZWT</strain>
    </source>
</reference>
<evidence type="ECO:0000313" key="6">
    <source>
        <dbReference type="Proteomes" id="UP001056429"/>
    </source>
</evidence>
<evidence type="ECO:0000259" key="4">
    <source>
        <dbReference type="PROSITE" id="PS51379"/>
    </source>
</evidence>
<feature type="domain" description="4Fe-4S ferredoxin-type" evidence="4">
    <location>
        <begin position="145"/>
        <end position="181"/>
    </location>
</feature>
<evidence type="ECO:0000256" key="2">
    <source>
        <dbReference type="ARBA" id="ARBA00023004"/>
    </source>
</evidence>
<dbReference type="PROSITE" id="PS51379">
    <property type="entry name" value="4FE4S_FER_2"/>
    <property type="match status" value="1"/>
</dbReference>
<dbReference type="PROSITE" id="PS00198">
    <property type="entry name" value="4FE4S_FER_1"/>
    <property type="match status" value="1"/>
</dbReference>
<organism evidence="5 6">
    <name type="scientific">Oceanirhabdus seepicola</name>
    <dbReference type="NCBI Taxonomy" id="2828781"/>
    <lineage>
        <taxon>Bacteria</taxon>
        <taxon>Bacillati</taxon>
        <taxon>Bacillota</taxon>
        <taxon>Clostridia</taxon>
        <taxon>Eubacteriales</taxon>
        <taxon>Clostridiaceae</taxon>
        <taxon>Oceanirhabdus</taxon>
    </lineage>
</organism>
<dbReference type="EMBL" id="JAGSOJ010000004">
    <property type="protein sequence ID" value="MCM1991749.1"/>
    <property type="molecule type" value="Genomic_DNA"/>
</dbReference>
<name>A0A9J6P7G0_9CLOT</name>
<dbReference type="Proteomes" id="UP001056429">
    <property type="component" value="Unassembled WGS sequence"/>
</dbReference>
<comment type="caution">
    <text evidence="5">The sequence shown here is derived from an EMBL/GenBank/DDBJ whole genome shotgun (WGS) entry which is preliminary data.</text>
</comment>
<gene>
    <name evidence="5" type="ORF">KDK92_18580</name>
</gene>
<dbReference type="SUPFAM" id="SSF46548">
    <property type="entry name" value="alpha-helical ferredoxin"/>
    <property type="match status" value="1"/>
</dbReference>
<dbReference type="InterPro" id="IPR017896">
    <property type="entry name" value="4Fe4S_Fe-S-bd"/>
</dbReference>